<reference evidence="12 13" key="1">
    <citation type="journal article" date="2015" name="Genome Announc.">
        <title>Complete Genome of Geobacter pickeringii G13T, a Metal-Reducing Isolate from Sedimentary Kaolin Deposits.</title>
        <authorList>
            <person name="Badalamenti J.P."/>
            <person name="Bond D.R."/>
        </authorList>
    </citation>
    <scope>NUCLEOTIDE SEQUENCE [LARGE SCALE GENOMIC DNA]</scope>
    <source>
        <strain evidence="12 13">G13</strain>
    </source>
</reference>
<protein>
    <submittedName>
        <fullName evidence="12">Transposase</fullName>
    </submittedName>
</protein>
<dbReference type="AlphaFoldDB" id="A0A0B5BAW2"/>
<feature type="compositionally biased region" description="Polar residues" evidence="6">
    <location>
        <begin position="183"/>
        <end position="194"/>
    </location>
</feature>
<evidence type="ECO:0000259" key="7">
    <source>
        <dbReference type="Pfam" id="PF01609"/>
    </source>
</evidence>
<evidence type="ECO:0000256" key="4">
    <source>
        <dbReference type="ARBA" id="ARBA00023125"/>
    </source>
</evidence>
<evidence type="ECO:0000256" key="6">
    <source>
        <dbReference type="SAM" id="MobiDB-lite"/>
    </source>
</evidence>
<dbReference type="KEGG" id="gpi:GPICK_06650"/>
<dbReference type="Pfam" id="PF05598">
    <property type="entry name" value="DUF772"/>
    <property type="match status" value="1"/>
</dbReference>
<keyword evidence="5" id="KW-0233">DNA recombination</keyword>
<feature type="region of interest" description="Disordered" evidence="6">
    <location>
        <begin position="161"/>
        <end position="198"/>
    </location>
</feature>
<gene>
    <name evidence="9" type="ORF">GPICK_00955</name>
    <name evidence="10" type="ORF">GPICK_06650</name>
    <name evidence="11" type="ORF">GPICK_09470</name>
    <name evidence="12" type="ORF">GPICK_10400</name>
</gene>
<feature type="domain" description="Transposase IS4-like" evidence="7">
    <location>
        <begin position="199"/>
        <end position="350"/>
    </location>
</feature>
<evidence type="ECO:0000256" key="5">
    <source>
        <dbReference type="ARBA" id="ARBA00023172"/>
    </source>
</evidence>
<evidence type="ECO:0000313" key="13">
    <source>
        <dbReference type="Proteomes" id="UP000057609"/>
    </source>
</evidence>
<dbReference type="EMBL" id="CP009788">
    <property type="protein sequence ID" value="AJE03088.1"/>
    <property type="molecule type" value="Genomic_DNA"/>
</dbReference>
<evidence type="ECO:0000256" key="2">
    <source>
        <dbReference type="ARBA" id="ARBA00010075"/>
    </source>
</evidence>
<dbReference type="InterPro" id="IPR047959">
    <property type="entry name" value="Transpos_IS5"/>
</dbReference>
<dbReference type="RefSeq" id="WP_039739717.1">
    <property type="nucleotide sequence ID" value="NZ_CP009788.1"/>
</dbReference>
<dbReference type="GO" id="GO:0003677">
    <property type="term" value="F:DNA binding"/>
    <property type="evidence" value="ECO:0007669"/>
    <property type="project" value="UniProtKB-KW"/>
</dbReference>
<dbReference type="EMBL" id="CP009788">
    <property type="protein sequence ID" value="AJE02138.1"/>
    <property type="molecule type" value="Genomic_DNA"/>
</dbReference>
<organism evidence="12 13">
    <name type="scientific">Geobacter pickeringii</name>
    <dbReference type="NCBI Taxonomy" id="345632"/>
    <lineage>
        <taxon>Bacteria</taxon>
        <taxon>Pseudomonadati</taxon>
        <taxon>Thermodesulfobacteriota</taxon>
        <taxon>Desulfuromonadia</taxon>
        <taxon>Geobacterales</taxon>
        <taxon>Geobacteraceae</taxon>
        <taxon>Geobacter</taxon>
    </lineage>
</organism>
<feature type="domain" description="Transposase InsH N-terminal" evidence="8">
    <location>
        <begin position="18"/>
        <end position="114"/>
    </location>
</feature>
<evidence type="ECO:0000313" key="11">
    <source>
        <dbReference type="EMBL" id="AJE03550.1"/>
    </source>
</evidence>
<dbReference type="EMBL" id="CP009788">
    <property type="protein sequence ID" value="AJE03707.1"/>
    <property type="molecule type" value="Genomic_DNA"/>
</dbReference>
<proteinExistence type="inferred from homology"/>
<dbReference type="OrthoDB" id="5526284at2"/>
<keyword evidence="4" id="KW-0238">DNA-binding</keyword>
<keyword evidence="3" id="KW-0815">Transposition</keyword>
<dbReference type="KEGG" id="gpi:GPICK_00955"/>
<evidence type="ECO:0000313" key="12">
    <source>
        <dbReference type="EMBL" id="AJE03707.1"/>
    </source>
</evidence>
<evidence type="ECO:0000256" key="1">
    <source>
        <dbReference type="ARBA" id="ARBA00003544"/>
    </source>
</evidence>
<dbReference type="InterPro" id="IPR008490">
    <property type="entry name" value="Transposase_InsH_N"/>
</dbReference>
<dbReference type="KEGG" id="gpi:GPICK_09470"/>
<dbReference type="NCBIfam" id="NF033581">
    <property type="entry name" value="transpos_IS5_4"/>
    <property type="match status" value="1"/>
</dbReference>
<evidence type="ECO:0000256" key="3">
    <source>
        <dbReference type="ARBA" id="ARBA00022578"/>
    </source>
</evidence>
<dbReference type="PANTHER" id="PTHR35604">
    <property type="entry name" value="TRANSPOSASE INSH FOR INSERTION SEQUENCE ELEMENT IS5A-RELATED"/>
    <property type="match status" value="1"/>
</dbReference>
<dbReference type="Pfam" id="PF01609">
    <property type="entry name" value="DDE_Tnp_1"/>
    <property type="match status" value="1"/>
</dbReference>
<comment type="similarity">
    <text evidence="2">Belongs to the transposase 11 family.</text>
</comment>
<comment type="function">
    <text evidence="1">Involved in the transposition of the insertion sequence IS5.</text>
</comment>
<dbReference type="KEGG" id="gpi:GPICK_10400"/>
<evidence type="ECO:0000313" key="9">
    <source>
        <dbReference type="EMBL" id="AJE02138.1"/>
    </source>
</evidence>
<dbReference type="PANTHER" id="PTHR35604:SF2">
    <property type="entry name" value="TRANSPOSASE INSH FOR INSERTION SEQUENCE ELEMENT IS5A-RELATED"/>
    <property type="match status" value="1"/>
</dbReference>
<sequence>MRGFDSNTEALFTYVTPESFVPKDHPLRAIRKMADEALAGMDKLFDSMYATTGRSSIPPEKLLKAQLLMILYSIRSNRQLVEQIHYNFLFRWFLGMGLDEKVWDHSSFTKNSERLIGSEVAAEFLSRVLAQAERKRLLSREHFTVDGTLIEAWASIKSFKPKDGPPSAGGGGRNDTVDFKGQKLTNETHGSTTDPDARLYRKGKNKEAKLCYQGHTLMENRSGLIIRTKVTTATGSGERDAAKTMVQQLPRTTRRITLGGDKGYDTEPFVRELRRLKITPHVAQNTTNRRSAIDGRTTNHPNYTISQKIRKRIEEGFGWMKTVGRLRKTMYRGIEKIAMQLDLHAAAYNLVRMKNLGLGVT</sequence>
<dbReference type="Proteomes" id="UP000057609">
    <property type="component" value="Chromosome"/>
</dbReference>
<dbReference type="HOGENOM" id="CLU_021293_3_2_7"/>
<keyword evidence="13" id="KW-1185">Reference proteome</keyword>
<dbReference type="GO" id="GO:0006313">
    <property type="term" value="P:DNA transposition"/>
    <property type="evidence" value="ECO:0007669"/>
    <property type="project" value="InterPro"/>
</dbReference>
<dbReference type="EMBL" id="CP009788">
    <property type="protein sequence ID" value="AJE03550.1"/>
    <property type="molecule type" value="Genomic_DNA"/>
</dbReference>
<name>A0A0B5BAW2_9BACT</name>
<evidence type="ECO:0000313" key="10">
    <source>
        <dbReference type="EMBL" id="AJE03088.1"/>
    </source>
</evidence>
<dbReference type="GO" id="GO:0004803">
    <property type="term" value="F:transposase activity"/>
    <property type="evidence" value="ECO:0007669"/>
    <property type="project" value="InterPro"/>
</dbReference>
<accession>A0A0B5BAW2</accession>
<evidence type="ECO:0000259" key="8">
    <source>
        <dbReference type="Pfam" id="PF05598"/>
    </source>
</evidence>
<dbReference type="InterPro" id="IPR002559">
    <property type="entry name" value="Transposase_11"/>
</dbReference>